<keyword evidence="7" id="KW-0297">G-protein coupled receptor</keyword>
<keyword evidence="3" id="KW-0716">Sensory transduction</keyword>
<organism evidence="15 16">
    <name type="scientific">Staurois parvus</name>
    <dbReference type="NCBI Taxonomy" id="386267"/>
    <lineage>
        <taxon>Eukaryota</taxon>
        <taxon>Metazoa</taxon>
        <taxon>Chordata</taxon>
        <taxon>Craniata</taxon>
        <taxon>Vertebrata</taxon>
        <taxon>Euteleostomi</taxon>
        <taxon>Amphibia</taxon>
        <taxon>Batrachia</taxon>
        <taxon>Anura</taxon>
        <taxon>Neobatrachia</taxon>
        <taxon>Ranoidea</taxon>
        <taxon>Ranidae</taxon>
        <taxon>Staurois</taxon>
    </lineage>
</organism>
<gene>
    <name evidence="15" type="ORF">SPARVUS_LOCUS6948807</name>
</gene>
<keyword evidence="4 13" id="KW-0812">Transmembrane</keyword>
<evidence type="ECO:0000256" key="4">
    <source>
        <dbReference type="ARBA" id="ARBA00022692"/>
    </source>
</evidence>
<dbReference type="InterPro" id="IPR050939">
    <property type="entry name" value="Olfactory_GPCR1"/>
</dbReference>
<evidence type="ECO:0000256" key="12">
    <source>
        <dbReference type="ARBA" id="ARBA00023224"/>
    </source>
</evidence>
<feature type="transmembrane region" description="Helical" evidence="13">
    <location>
        <begin position="96"/>
        <end position="118"/>
    </location>
</feature>
<feature type="transmembrane region" description="Helical" evidence="13">
    <location>
        <begin position="271"/>
        <end position="290"/>
    </location>
</feature>
<dbReference type="PRINTS" id="PR00237">
    <property type="entry name" value="GPCRRHODOPSN"/>
</dbReference>
<dbReference type="PANTHER" id="PTHR24242">
    <property type="entry name" value="G-PROTEIN COUPLED RECEPTOR"/>
    <property type="match status" value="1"/>
</dbReference>
<evidence type="ECO:0000256" key="7">
    <source>
        <dbReference type="ARBA" id="ARBA00023040"/>
    </source>
</evidence>
<keyword evidence="16" id="KW-1185">Reference proteome</keyword>
<evidence type="ECO:0000256" key="3">
    <source>
        <dbReference type="ARBA" id="ARBA00022606"/>
    </source>
</evidence>
<evidence type="ECO:0000256" key="2">
    <source>
        <dbReference type="ARBA" id="ARBA00022475"/>
    </source>
</evidence>
<keyword evidence="8 13" id="KW-0472">Membrane</keyword>
<name>A0ABN9DAM3_9NEOB</name>
<dbReference type="Gene3D" id="1.20.1070.10">
    <property type="entry name" value="Rhodopsin 7-helix transmembrane proteins"/>
    <property type="match status" value="1"/>
</dbReference>
<comment type="subcellular location">
    <subcellularLocation>
        <location evidence="1">Cell membrane</location>
        <topology evidence="1">Multi-pass membrane protein</topology>
    </subcellularLocation>
</comment>
<evidence type="ECO:0000256" key="6">
    <source>
        <dbReference type="ARBA" id="ARBA00022989"/>
    </source>
</evidence>
<feature type="transmembrane region" description="Helical" evidence="13">
    <location>
        <begin position="138"/>
        <end position="156"/>
    </location>
</feature>
<sequence>MDNQTEVAEFLLLGFQGLYEVKILLFVVFFLVYIVILNGNILIIILVGTCDHLKIPMFVFLQHLAAADVLLTATVVPLMLNIIILDEKSISVRGCIAQMYFIFIFGFVQCFFIAIMSYDRCLAICNPMRYTSIMRPHICFRMIEGCWVLVLFISTSELFEIFRFNYCGLNYIDHFFCDFGPFVLLSTSDTSALMLQNFVTSFFVFSFPLSFIIVTYIYIFIIVLKISSTQGRKKAFSTCSTHLVMVCAFYGTLIIVYTAPSDESSTGTNKYRSLLYTVASPLINPIIYSLRNHEIKTALRRMLANCKTFVNR</sequence>
<proteinExistence type="predicted"/>
<dbReference type="EMBL" id="CATNWA010014251">
    <property type="protein sequence ID" value="CAI9569633.1"/>
    <property type="molecule type" value="Genomic_DNA"/>
</dbReference>
<dbReference type="PROSITE" id="PS50262">
    <property type="entry name" value="G_PROTEIN_RECEP_F1_2"/>
    <property type="match status" value="1"/>
</dbReference>
<accession>A0ABN9DAM3</accession>
<feature type="domain" description="G-protein coupled receptors family 1 profile" evidence="14">
    <location>
        <begin position="39"/>
        <end position="288"/>
    </location>
</feature>
<dbReference type="InterPro" id="IPR000276">
    <property type="entry name" value="GPCR_Rhodpsn"/>
</dbReference>
<evidence type="ECO:0000256" key="13">
    <source>
        <dbReference type="SAM" id="Phobius"/>
    </source>
</evidence>
<keyword evidence="9" id="KW-1015">Disulfide bond</keyword>
<reference evidence="15" key="1">
    <citation type="submission" date="2023-05" db="EMBL/GenBank/DDBJ databases">
        <authorList>
            <person name="Stuckert A."/>
        </authorList>
    </citation>
    <scope>NUCLEOTIDE SEQUENCE</scope>
</reference>
<evidence type="ECO:0000256" key="5">
    <source>
        <dbReference type="ARBA" id="ARBA00022725"/>
    </source>
</evidence>
<feature type="transmembrane region" description="Helical" evidence="13">
    <location>
        <begin position="202"/>
        <end position="224"/>
    </location>
</feature>
<keyword evidence="5" id="KW-0552">Olfaction</keyword>
<evidence type="ECO:0000256" key="8">
    <source>
        <dbReference type="ARBA" id="ARBA00023136"/>
    </source>
</evidence>
<evidence type="ECO:0000256" key="11">
    <source>
        <dbReference type="ARBA" id="ARBA00023180"/>
    </source>
</evidence>
<evidence type="ECO:0000256" key="10">
    <source>
        <dbReference type="ARBA" id="ARBA00023170"/>
    </source>
</evidence>
<feature type="transmembrane region" description="Helical" evidence="13">
    <location>
        <begin position="236"/>
        <end position="259"/>
    </location>
</feature>
<dbReference type="InterPro" id="IPR017452">
    <property type="entry name" value="GPCR_Rhodpsn_7TM"/>
</dbReference>
<comment type="caution">
    <text evidence="15">The sequence shown here is derived from an EMBL/GenBank/DDBJ whole genome shotgun (WGS) entry which is preliminary data.</text>
</comment>
<protein>
    <recommendedName>
        <fullName evidence="14">G-protein coupled receptors family 1 profile domain-containing protein</fullName>
    </recommendedName>
</protein>
<keyword evidence="12" id="KW-0807">Transducer</keyword>
<keyword evidence="6 13" id="KW-1133">Transmembrane helix</keyword>
<feature type="transmembrane region" description="Helical" evidence="13">
    <location>
        <begin position="23"/>
        <end position="47"/>
    </location>
</feature>
<dbReference type="PRINTS" id="PR00245">
    <property type="entry name" value="OLFACTORYR"/>
</dbReference>
<keyword evidence="11" id="KW-0325">Glycoprotein</keyword>
<dbReference type="PANTHER" id="PTHR24242:SF412">
    <property type="entry name" value="OLFACTORY RECEPTOR 10A7-LIKE"/>
    <property type="match status" value="1"/>
</dbReference>
<dbReference type="InterPro" id="IPR000725">
    <property type="entry name" value="Olfact_rcpt"/>
</dbReference>
<evidence type="ECO:0000313" key="16">
    <source>
        <dbReference type="Proteomes" id="UP001162483"/>
    </source>
</evidence>
<keyword evidence="2" id="KW-1003">Cell membrane</keyword>
<evidence type="ECO:0000256" key="9">
    <source>
        <dbReference type="ARBA" id="ARBA00023157"/>
    </source>
</evidence>
<evidence type="ECO:0000256" key="1">
    <source>
        <dbReference type="ARBA" id="ARBA00004651"/>
    </source>
</evidence>
<evidence type="ECO:0000259" key="14">
    <source>
        <dbReference type="PROSITE" id="PS50262"/>
    </source>
</evidence>
<evidence type="ECO:0000313" key="15">
    <source>
        <dbReference type="EMBL" id="CAI9569633.1"/>
    </source>
</evidence>
<keyword evidence="10" id="KW-0675">Receptor</keyword>
<dbReference type="Pfam" id="PF13853">
    <property type="entry name" value="7tm_4"/>
    <property type="match status" value="1"/>
</dbReference>
<feature type="transmembrane region" description="Helical" evidence="13">
    <location>
        <begin position="59"/>
        <end position="84"/>
    </location>
</feature>
<dbReference type="Proteomes" id="UP001162483">
    <property type="component" value="Unassembled WGS sequence"/>
</dbReference>
<dbReference type="SUPFAM" id="SSF81321">
    <property type="entry name" value="Family A G protein-coupled receptor-like"/>
    <property type="match status" value="1"/>
</dbReference>